<dbReference type="InterPro" id="IPR050985">
    <property type="entry name" value="Alpha-glycosidase_related"/>
</dbReference>
<dbReference type="Pfam" id="PF13802">
    <property type="entry name" value="Gal_mutarotas_2"/>
    <property type="match status" value="1"/>
</dbReference>
<keyword evidence="12" id="KW-1185">Reference proteome</keyword>
<name>A0A9P4NXR7_9PEZI</name>
<dbReference type="PANTHER" id="PTHR43053">
    <property type="entry name" value="GLYCOSIDASE FAMILY 31"/>
    <property type="match status" value="1"/>
</dbReference>
<gene>
    <name evidence="11" type="ORF">EJ08DRAFT_607393</name>
</gene>
<dbReference type="GO" id="GO:0030246">
    <property type="term" value="F:carbohydrate binding"/>
    <property type="evidence" value="ECO:0007669"/>
    <property type="project" value="InterPro"/>
</dbReference>
<protein>
    <recommendedName>
        <fullName evidence="5">alpha-D-xyloside xylohydrolase</fullName>
        <ecNumber evidence="5">3.2.1.177</ecNumber>
    </recommendedName>
</protein>
<dbReference type="InterPro" id="IPR048395">
    <property type="entry name" value="Glyco_hydro_31_C"/>
</dbReference>
<comment type="catalytic activity">
    <reaction evidence="4">
        <text>Hydrolysis of terminal, non-reducing alpha-D-xylose residues with release of alpha-D-xylose.</text>
        <dbReference type="EC" id="3.2.1.177"/>
    </reaction>
</comment>
<dbReference type="PANTHER" id="PTHR43053:SF4">
    <property type="entry name" value="MYOGENESIS-REGULATING GLYCOSIDASE"/>
    <property type="match status" value="1"/>
</dbReference>
<dbReference type="InterPro" id="IPR013780">
    <property type="entry name" value="Glyco_hydro_b"/>
</dbReference>
<keyword evidence="3 6" id="KW-0326">Glycosidase</keyword>
<evidence type="ECO:0000259" key="10">
    <source>
        <dbReference type="Pfam" id="PF21365"/>
    </source>
</evidence>
<feature type="domain" description="Glycosyl hydrolase family 31 C-terminal" evidence="10">
    <location>
        <begin position="615"/>
        <end position="696"/>
    </location>
</feature>
<evidence type="ECO:0000256" key="5">
    <source>
        <dbReference type="ARBA" id="ARBA00066962"/>
    </source>
</evidence>
<evidence type="ECO:0000313" key="12">
    <source>
        <dbReference type="Proteomes" id="UP000800235"/>
    </source>
</evidence>
<accession>A0A9P4NXR7</accession>
<evidence type="ECO:0000259" key="8">
    <source>
        <dbReference type="Pfam" id="PF01055"/>
    </source>
</evidence>
<sequence length="764" mass="85589">MKFRDGMWLVAADKRVEYAEHIYSITENADSLSLLCPTKHINSRGDTLNCPTLTIDLKAEFDGVMSLEVSHWTGALRREPNFQLFSDGQPAPGSSISSNTSGTSLKSGKVSATIDQDHHNFNINFHASDGLTSLTSLLNRSIGCAYSPPPGNPKEIEDMSNIEHYVFTQTEIGVGESIHGLGERFGAFNKVGQHVEIWNEDGGTSSNLAYKNIPFWISSKGYGVFIDTPELIDLEIGSERCCRVQTSAQSQRLKWYIIYGPSPKEVLAKYSLLTGKSPTLPAWSYGLWLTTSFTTNYDEKTVSEFLEGMKKRDIPLEVFHYDCFWLRAFHWCDFVFSEEHFPDPKGSIARLKGAKLMNKVCVWINPYIGQASPVFAYAVEKGYLLKRTNGDVWQWDLWQGGMGLVDFTNPEACAWYTGCLEKLFDIGVDSLKTDFGERIPTKGVAWYDKKVDPDRMHNYYAFIYNKICYEALQKKYGADQAVLFARTATAGTQRFPLCWGGDCESTAAALAESIRGGLSIGLSGFSFWSCDIGGFEGLPHPWIYKRWVAFGLLCSHSRLHGSNSYRVPWLIDNDAKGPESCTGVLRSFVELKRSLMPYIFAQAKESATMGLPLSLRAMCLEFPEDPTAWYLDRQFMFGSQMLVAPVFTEEGDVDFYLPAGTWTNWWNGNTVKGPGWRKEKHGFGTLPLYIREGTVLVLSQRRDNDGEGFGHEWFNKGGKVKLYETKAGDKAVLVDSSGSNVGHLKVGEDGELQGLEILRGDWQV</sequence>
<evidence type="ECO:0000256" key="1">
    <source>
        <dbReference type="ARBA" id="ARBA00007806"/>
    </source>
</evidence>
<dbReference type="CDD" id="cd14752">
    <property type="entry name" value="GH31_N"/>
    <property type="match status" value="1"/>
</dbReference>
<dbReference type="NCBIfam" id="NF007940">
    <property type="entry name" value="PRK10658.1"/>
    <property type="match status" value="1"/>
</dbReference>
<dbReference type="FunFam" id="3.20.20.80:FF:000053">
    <property type="entry name" value="Alpha-xylosidase YicI"/>
    <property type="match status" value="1"/>
</dbReference>
<reference evidence="11" key="1">
    <citation type="journal article" date="2020" name="Stud. Mycol.">
        <title>101 Dothideomycetes genomes: a test case for predicting lifestyles and emergence of pathogens.</title>
        <authorList>
            <person name="Haridas S."/>
            <person name="Albert R."/>
            <person name="Binder M."/>
            <person name="Bloem J."/>
            <person name="Labutti K."/>
            <person name="Salamov A."/>
            <person name="Andreopoulos B."/>
            <person name="Baker S."/>
            <person name="Barry K."/>
            <person name="Bills G."/>
            <person name="Bluhm B."/>
            <person name="Cannon C."/>
            <person name="Castanera R."/>
            <person name="Culley D."/>
            <person name="Daum C."/>
            <person name="Ezra D."/>
            <person name="Gonzalez J."/>
            <person name="Henrissat B."/>
            <person name="Kuo A."/>
            <person name="Liang C."/>
            <person name="Lipzen A."/>
            <person name="Lutzoni F."/>
            <person name="Magnuson J."/>
            <person name="Mondo S."/>
            <person name="Nolan M."/>
            <person name="Ohm R."/>
            <person name="Pangilinan J."/>
            <person name="Park H.-J."/>
            <person name="Ramirez L."/>
            <person name="Alfaro M."/>
            <person name="Sun H."/>
            <person name="Tritt A."/>
            <person name="Yoshinaga Y."/>
            <person name="Zwiers L.-H."/>
            <person name="Turgeon B."/>
            <person name="Goodwin S."/>
            <person name="Spatafora J."/>
            <person name="Crous P."/>
            <person name="Grigoriev I."/>
        </authorList>
    </citation>
    <scope>NUCLEOTIDE SEQUENCE</scope>
    <source>
        <strain evidence="11">CBS 130266</strain>
    </source>
</reference>
<dbReference type="InterPro" id="IPR011013">
    <property type="entry name" value="Gal_mutarotase_sf_dom"/>
</dbReference>
<evidence type="ECO:0000256" key="4">
    <source>
        <dbReference type="ARBA" id="ARBA00052064"/>
    </source>
</evidence>
<proteinExistence type="inferred from homology"/>
<comment type="similarity">
    <text evidence="1 6">Belongs to the glycosyl hydrolase 31 family.</text>
</comment>
<evidence type="ECO:0000256" key="7">
    <source>
        <dbReference type="SAM" id="MobiDB-lite"/>
    </source>
</evidence>
<dbReference type="Pfam" id="PF01055">
    <property type="entry name" value="Glyco_hydro_31_2nd"/>
    <property type="match status" value="1"/>
</dbReference>
<evidence type="ECO:0000259" key="9">
    <source>
        <dbReference type="Pfam" id="PF13802"/>
    </source>
</evidence>
<evidence type="ECO:0000313" key="11">
    <source>
        <dbReference type="EMBL" id="KAF2433617.1"/>
    </source>
</evidence>
<dbReference type="AlphaFoldDB" id="A0A9P4NXR7"/>
<feature type="domain" description="Glycoside hydrolase family 31 TIM barrel" evidence="8">
    <location>
        <begin position="278"/>
        <end position="601"/>
    </location>
</feature>
<comment type="caution">
    <text evidence="11">The sequence shown here is derived from an EMBL/GenBank/DDBJ whole genome shotgun (WGS) entry which is preliminary data.</text>
</comment>
<dbReference type="Gene3D" id="2.60.40.1760">
    <property type="entry name" value="glycosyl hydrolase (family 31)"/>
    <property type="match status" value="1"/>
</dbReference>
<dbReference type="EMBL" id="MU007020">
    <property type="protein sequence ID" value="KAF2433617.1"/>
    <property type="molecule type" value="Genomic_DNA"/>
</dbReference>
<dbReference type="InterPro" id="IPR000322">
    <property type="entry name" value="Glyco_hydro_31_TIM"/>
</dbReference>
<evidence type="ECO:0000256" key="6">
    <source>
        <dbReference type="RuleBase" id="RU361185"/>
    </source>
</evidence>
<dbReference type="InterPro" id="IPR025887">
    <property type="entry name" value="Glyco_hydro_31_N_dom"/>
</dbReference>
<feature type="domain" description="Glycoside hydrolase family 31 N-terminal" evidence="9">
    <location>
        <begin position="69"/>
        <end position="229"/>
    </location>
</feature>
<feature type="region of interest" description="Disordered" evidence="7">
    <location>
        <begin position="83"/>
        <end position="108"/>
    </location>
</feature>
<dbReference type="InterPro" id="IPR017853">
    <property type="entry name" value="GH"/>
</dbReference>
<dbReference type="SUPFAM" id="SSF74650">
    <property type="entry name" value="Galactose mutarotase-like"/>
    <property type="match status" value="1"/>
</dbReference>
<dbReference type="EC" id="3.2.1.177" evidence="5"/>
<dbReference type="OrthoDB" id="1334205at2759"/>
<dbReference type="SUPFAM" id="SSF51011">
    <property type="entry name" value="Glycosyl hydrolase domain"/>
    <property type="match status" value="1"/>
</dbReference>
<dbReference type="SUPFAM" id="SSF51445">
    <property type="entry name" value="(Trans)glycosidases"/>
    <property type="match status" value="1"/>
</dbReference>
<evidence type="ECO:0000256" key="2">
    <source>
        <dbReference type="ARBA" id="ARBA00022801"/>
    </source>
</evidence>
<dbReference type="GO" id="GO:0005975">
    <property type="term" value="P:carbohydrate metabolic process"/>
    <property type="evidence" value="ECO:0007669"/>
    <property type="project" value="InterPro"/>
</dbReference>
<dbReference type="Gene3D" id="2.60.40.1180">
    <property type="entry name" value="Golgi alpha-mannosidase II"/>
    <property type="match status" value="1"/>
</dbReference>
<dbReference type="Proteomes" id="UP000800235">
    <property type="component" value="Unassembled WGS sequence"/>
</dbReference>
<dbReference type="CDD" id="cd06593">
    <property type="entry name" value="GH31_xylosidase_YicI"/>
    <property type="match status" value="1"/>
</dbReference>
<dbReference type="Gene3D" id="3.20.20.80">
    <property type="entry name" value="Glycosidases"/>
    <property type="match status" value="1"/>
</dbReference>
<dbReference type="Pfam" id="PF21365">
    <property type="entry name" value="Glyco_hydro_31_3rd"/>
    <property type="match status" value="1"/>
</dbReference>
<feature type="compositionally biased region" description="Low complexity" evidence="7">
    <location>
        <begin position="93"/>
        <end position="108"/>
    </location>
</feature>
<dbReference type="GO" id="GO:0061634">
    <property type="term" value="F:alpha-D-xyloside xylohydrolase"/>
    <property type="evidence" value="ECO:0007669"/>
    <property type="project" value="UniProtKB-EC"/>
</dbReference>
<organism evidence="11 12">
    <name type="scientific">Tothia fuscella</name>
    <dbReference type="NCBI Taxonomy" id="1048955"/>
    <lineage>
        <taxon>Eukaryota</taxon>
        <taxon>Fungi</taxon>
        <taxon>Dikarya</taxon>
        <taxon>Ascomycota</taxon>
        <taxon>Pezizomycotina</taxon>
        <taxon>Dothideomycetes</taxon>
        <taxon>Pleosporomycetidae</taxon>
        <taxon>Venturiales</taxon>
        <taxon>Cylindrosympodiaceae</taxon>
        <taxon>Tothia</taxon>
    </lineage>
</organism>
<keyword evidence="2 6" id="KW-0378">Hydrolase</keyword>
<evidence type="ECO:0000256" key="3">
    <source>
        <dbReference type="ARBA" id="ARBA00023295"/>
    </source>
</evidence>